<dbReference type="PANTHER" id="PTHR37919">
    <property type="entry name" value="PROTEIN CBG05606"/>
    <property type="match status" value="1"/>
</dbReference>
<evidence type="ECO:0000313" key="3">
    <source>
        <dbReference type="EMBL" id="KIW06391.1"/>
    </source>
</evidence>
<feature type="transmembrane region" description="Helical" evidence="2">
    <location>
        <begin position="182"/>
        <end position="202"/>
    </location>
</feature>
<dbReference type="AlphaFoldDB" id="A0A0D1XUG3"/>
<dbReference type="OrthoDB" id="60858at2759"/>
<feature type="transmembrane region" description="Helical" evidence="2">
    <location>
        <begin position="69"/>
        <end position="87"/>
    </location>
</feature>
<gene>
    <name evidence="3" type="ORF">PV09_02844</name>
</gene>
<feature type="transmembrane region" description="Helical" evidence="2">
    <location>
        <begin position="99"/>
        <end position="117"/>
    </location>
</feature>
<sequence>MVSTRNHPKNFPPPDLSPTKASPSKRAARSSTAVTEDAPADGSVVSSPRPRARSIATTWSHAPTGLTQLWLLVSVPLVVWDTGYMLGRPHTMPGGRLHWPLYVPYALYGTVDYVYGFPHLDRREGFGPAQALCNAVETVMYLVYAYLAFRYGRSETAVPGSGLSLASLGFAPRKIVGREAGLAALLGFAAAVMTFWKTVLYWLIEFYNGFQNIGHNPIDRLILLWIIPNGAWLVGAGYMMYACGSDILRGLEMAAGLPHKKEV</sequence>
<dbReference type="STRING" id="253628.A0A0D1XUG3"/>
<protein>
    <recommendedName>
        <fullName evidence="5">EXPERA domain-containing protein</fullName>
    </recommendedName>
</protein>
<dbReference type="VEuPathDB" id="FungiDB:PV09_02844"/>
<dbReference type="HOGENOM" id="CLU_076143_0_0_1"/>
<name>A0A0D1XUG3_9PEZI</name>
<feature type="transmembrane region" description="Helical" evidence="2">
    <location>
        <begin position="222"/>
        <end position="243"/>
    </location>
</feature>
<dbReference type="RefSeq" id="XP_016216260.1">
    <property type="nucleotide sequence ID" value="XM_016355954.1"/>
</dbReference>
<feature type="compositionally biased region" description="Low complexity" evidence="1">
    <location>
        <begin position="19"/>
        <end position="33"/>
    </location>
</feature>
<proteinExistence type="predicted"/>
<dbReference type="InParanoid" id="A0A0D1XUG3"/>
<accession>A0A0D1XUG3</accession>
<dbReference type="GeneID" id="27310817"/>
<reference evidence="3 4" key="1">
    <citation type="submission" date="2015-01" db="EMBL/GenBank/DDBJ databases">
        <title>The Genome Sequence of Ochroconis gallopava CBS43764.</title>
        <authorList>
            <consortium name="The Broad Institute Genomics Platform"/>
            <person name="Cuomo C."/>
            <person name="de Hoog S."/>
            <person name="Gorbushina A."/>
            <person name="Stielow B."/>
            <person name="Teixiera M."/>
            <person name="Abouelleil A."/>
            <person name="Chapman S.B."/>
            <person name="Priest M."/>
            <person name="Young S.K."/>
            <person name="Wortman J."/>
            <person name="Nusbaum C."/>
            <person name="Birren B."/>
        </authorList>
    </citation>
    <scope>NUCLEOTIDE SEQUENCE [LARGE SCALE GENOMIC DNA]</scope>
    <source>
        <strain evidence="3 4">CBS 43764</strain>
    </source>
</reference>
<keyword evidence="2" id="KW-1133">Transmembrane helix</keyword>
<organism evidence="3 4">
    <name type="scientific">Verruconis gallopava</name>
    <dbReference type="NCBI Taxonomy" id="253628"/>
    <lineage>
        <taxon>Eukaryota</taxon>
        <taxon>Fungi</taxon>
        <taxon>Dikarya</taxon>
        <taxon>Ascomycota</taxon>
        <taxon>Pezizomycotina</taxon>
        <taxon>Dothideomycetes</taxon>
        <taxon>Pleosporomycetidae</taxon>
        <taxon>Venturiales</taxon>
        <taxon>Sympoventuriaceae</taxon>
        <taxon>Verruconis</taxon>
    </lineage>
</organism>
<keyword evidence="2" id="KW-0812">Transmembrane</keyword>
<evidence type="ECO:0008006" key="5">
    <source>
        <dbReference type="Google" id="ProtNLM"/>
    </source>
</evidence>
<keyword evidence="4" id="KW-1185">Reference proteome</keyword>
<keyword evidence="2" id="KW-0472">Membrane</keyword>
<dbReference type="EMBL" id="KN847535">
    <property type="protein sequence ID" value="KIW06391.1"/>
    <property type="molecule type" value="Genomic_DNA"/>
</dbReference>
<evidence type="ECO:0000256" key="2">
    <source>
        <dbReference type="SAM" id="Phobius"/>
    </source>
</evidence>
<dbReference type="Proteomes" id="UP000053259">
    <property type="component" value="Unassembled WGS sequence"/>
</dbReference>
<dbReference type="PANTHER" id="PTHR37919:SF2">
    <property type="entry name" value="EXPERA DOMAIN-CONTAINING PROTEIN"/>
    <property type="match status" value="1"/>
</dbReference>
<feature type="region of interest" description="Disordered" evidence="1">
    <location>
        <begin position="1"/>
        <end position="49"/>
    </location>
</feature>
<evidence type="ECO:0000313" key="4">
    <source>
        <dbReference type="Proteomes" id="UP000053259"/>
    </source>
</evidence>
<evidence type="ECO:0000256" key="1">
    <source>
        <dbReference type="SAM" id="MobiDB-lite"/>
    </source>
</evidence>